<feature type="transmembrane region" description="Helical" evidence="1">
    <location>
        <begin position="73"/>
        <end position="92"/>
    </location>
</feature>
<dbReference type="AlphaFoldDB" id="A0A371C698"/>
<sequence length="104" mass="10876">MYICSKLTLELLLNSLFSRLLLDDFSLGSLLGLSLGSLSRLLGLLGLCLGLFGVVCGSLCPKSVFSSGGGVSLLLNLLELLGSFSCLAGLLFGQRFVGKCFSHA</sequence>
<feature type="transmembrane region" description="Helical" evidence="1">
    <location>
        <begin position="41"/>
        <end position="61"/>
    </location>
</feature>
<organism evidence="2 3">
    <name type="scientific">Yarrowia lipolytica</name>
    <name type="common">Candida lipolytica</name>
    <dbReference type="NCBI Taxonomy" id="4952"/>
    <lineage>
        <taxon>Eukaryota</taxon>
        <taxon>Fungi</taxon>
        <taxon>Dikarya</taxon>
        <taxon>Ascomycota</taxon>
        <taxon>Saccharomycotina</taxon>
        <taxon>Dipodascomycetes</taxon>
        <taxon>Dipodascales</taxon>
        <taxon>Dipodascales incertae sedis</taxon>
        <taxon>Yarrowia</taxon>
    </lineage>
</organism>
<accession>A0A371C698</accession>
<dbReference type="EMBL" id="KZ858992">
    <property type="protein sequence ID" value="RDW25837.1"/>
    <property type="molecule type" value="Genomic_DNA"/>
</dbReference>
<dbReference type="Proteomes" id="UP000256601">
    <property type="component" value="Unassembled WGS sequence"/>
</dbReference>
<keyword evidence="1" id="KW-1133">Transmembrane helix</keyword>
<protein>
    <submittedName>
        <fullName evidence="2">Uncharacterized protein</fullName>
    </submittedName>
</protein>
<name>A0A371C698_YARLL</name>
<evidence type="ECO:0000313" key="2">
    <source>
        <dbReference type="EMBL" id="RDW25837.1"/>
    </source>
</evidence>
<evidence type="ECO:0000313" key="3">
    <source>
        <dbReference type="Proteomes" id="UP000256601"/>
    </source>
</evidence>
<reference evidence="2 3" key="1">
    <citation type="submission" date="2018-07" db="EMBL/GenBank/DDBJ databases">
        <title>Draft Genome Assemblies for Five Robust Yarrowia lipolytica Strains Exhibiting High Lipid Production and Pentose Sugar Utilization and Sugar Alcohol Secretion from Undetoxified Lignocellulosic Biomass Hydrolysates.</title>
        <authorList>
            <consortium name="DOE Joint Genome Institute"/>
            <person name="Walker C."/>
            <person name="Ryu S."/>
            <person name="Na H."/>
            <person name="Zane M."/>
            <person name="LaButti K."/>
            <person name="Lipzen A."/>
            <person name="Haridas S."/>
            <person name="Barry K."/>
            <person name="Grigoriev I.V."/>
            <person name="Quarterman J."/>
            <person name="Slininger P."/>
            <person name="Dien B."/>
            <person name="Trinh C.T."/>
        </authorList>
    </citation>
    <scope>NUCLEOTIDE SEQUENCE [LARGE SCALE GENOMIC DNA]</scope>
    <source>
        <strain evidence="2 3">YB392</strain>
    </source>
</reference>
<keyword evidence="1" id="KW-0472">Membrane</keyword>
<proteinExistence type="predicted"/>
<keyword evidence="1" id="KW-0812">Transmembrane</keyword>
<evidence type="ECO:0000256" key="1">
    <source>
        <dbReference type="SAM" id="Phobius"/>
    </source>
</evidence>
<gene>
    <name evidence="2" type="ORF">B0I71DRAFT_131876</name>
</gene>